<sequence length="502" mass="57984">MLTVGVSILIASFLLLVVYLRLAFRIRRKSEPPYVPGHFLWGNSAQFSKHLVRFLQTSQKQLGDIFTIRLLYHYFTIIMDPHCYETFVKEKNFDFSLVTKQVMTNVFGLEVKSPHKLFSETTKRLKGVYVNTTMENFAKHVQNSFTDLTKTSAMTTSDCNANINTDGNTSVDWRRETLLTLMSRTVLTSLFYTLFGRSVDPSKNFCPNVFHDNFIIFNKYFDYLWIGLPLKLFPKAVEALTILLQQPTSHNMLQRDGVSEQVKVSINHFRQQGHSEKDIAVYMLVLFRVNYNIFRVSFWCVYKLAEDPRILKDLEKELHEAIEMKRTDGEESVAFTLAEIDELSLLDSFLKETLRMYSGGLMVRYITEDTEFEMPTGQKYTVRKGDRVVMCAAGVHMDPEIFEDPEVFKLERFVNTTFYKFGKEVKKPILSFGSLCSGQRITLLQVKWFVVNLINSFSLHLPEGQKAEPDTESYGIEILAPVTDVQVDFRPKEGAPVLVYSK</sequence>
<comment type="pathway">
    <text evidence="3">Lipid metabolism; bile acid biosynthesis.</text>
</comment>
<evidence type="ECO:0000256" key="5">
    <source>
        <dbReference type="ARBA" id="ARBA00022617"/>
    </source>
</evidence>
<keyword evidence="12" id="KW-0753">Steroid metabolism</keyword>
<dbReference type="PANTHER" id="PTHR24304">
    <property type="entry name" value="CYTOCHROME P450 FAMILY 7"/>
    <property type="match status" value="1"/>
</dbReference>
<dbReference type="GO" id="GO:0016705">
    <property type="term" value="F:oxidoreductase activity, acting on paired donors, with incorporation or reduction of molecular oxygen"/>
    <property type="evidence" value="ECO:0007669"/>
    <property type="project" value="InterPro"/>
</dbReference>
<name>A0A2T7NTL0_POMCA</name>
<dbReference type="PANTHER" id="PTHR24304:SF4">
    <property type="entry name" value="CYTOCHROME P450"/>
    <property type="match status" value="1"/>
</dbReference>
<evidence type="ECO:0000256" key="8">
    <source>
        <dbReference type="ARBA" id="ARBA00023002"/>
    </source>
</evidence>
<evidence type="ECO:0008006" key="19">
    <source>
        <dbReference type="Google" id="ProtNLM"/>
    </source>
</evidence>
<keyword evidence="16" id="KW-1133">Transmembrane helix</keyword>
<dbReference type="STRING" id="400727.A0A2T7NTL0"/>
<evidence type="ECO:0000256" key="9">
    <source>
        <dbReference type="ARBA" id="ARBA00023004"/>
    </source>
</evidence>
<dbReference type="Gene3D" id="1.10.630.10">
    <property type="entry name" value="Cytochrome P450"/>
    <property type="match status" value="1"/>
</dbReference>
<keyword evidence="18" id="KW-1185">Reference proteome</keyword>
<evidence type="ECO:0000256" key="14">
    <source>
        <dbReference type="PIRSR" id="PIRSR000047-1"/>
    </source>
</evidence>
<dbReference type="GO" id="GO:0042632">
    <property type="term" value="P:cholesterol homeostasis"/>
    <property type="evidence" value="ECO:0007669"/>
    <property type="project" value="TreeGrafter"/>
</dbReference>
<dbReference type="Pfam" id="PF00067">
    <property type="entry name" value="p450"/>
    <property type="match status" value="2"/>
</dbReference>
<evidence type="ECO:0000256" key="1">
    <source>
        <dbReference type="ARBA" id="ARBA00001971"/>
    </source>
</evidence>
<dbReference type="Proteomes" id="UP000245119">
    <property type="component" value="Linkage Group LG9"/>
</dbReference>
<evidence type="ECO:0000256" key="10">
    <source>
        <dbReference type="ARBA" id="ARBA00023098"/>
    </source>
</evidence>
<dbReference type="GO" id="GO:0006699">
    <property type="term" value="P:bile acid biosynthetic process"/>
    <property type="evidence" value="ECO:0007669"/>
    <property type="project" value="TreeGrafter"/>
</dbReference>
<evidence type="ECO:0000256" key="16">
    <source>
        <dbReference type="SAM" id="Phobius"/>
    </source>
</evidence>
<evidence type="ECO:0000256" key="3">
    <source>
        <dbReference type="ARBA" id="ARBA00004860"/>
    </source>
</evidence>
<comment type="similarity">
    <text evidence="4 13">Belongs to the cytochrome P450 family.</text>
</comment>
<protein>
    <recommendedName>
        <fullName evidence="19">Cytochrome P450</fullName>
    </recommendedName>
</protein>
<keyword evidence="16" id="KW-0812">Transmembrane</keyword>
<dbReference type="EMBL" id="PZQS01000009">
    <property type="protein sequence ID" value="PVD24505.1"/>
    <property type="molecule type" value="Genomic_DNA"/>
</dbReference>
<accession>A0A2T7NTL0</accession>
<dbReference type="InterPro" id="IPR024204">
    <property type="entry name" value="Cyt_P450_CYP7A1-type"/>
</dbReference>
<dbReference type="GO" id="GO:0020037">
    <property type="term" value="F:heme binding"/>
    <property type="evidence" value="ECO:0007669"/>
    <property type="project" value="InterPro"/>
</dbReference>
<evidence type="ECO:0000256" key="4">
    <source>
        <dbReference type="ARBA" id="ARBA00010617"/>
    </source>
</evidence>
<dbReference type="GO" id="GO:0008395">
    <property type="term" value="F:steroid hydroxylase activity"/>
    <property type="evidence" value="ECO:0007669"/>
    <property type="project" value="TreeGrafter"/>
</dbReference>
<keyword evidence="6 13" id="KW-0479">Metal-binding</keyword>
<dbReference type="PIRSF" id="PIRSF000047">
    <property type="entry name" value="Cytochrome_CYPVIIA1"/>
    <property type="match status" value="1"/>
</dbReference>
<evidence type="ECO:0000256" key="6">
    <source>
        <dbReference type="ARBA" id="ARBA00022723"/>
    </source>
</evidence>
<dbReference type="SUPFAM" id="SSF48264">
    <property type="entry name" value="Cytochrome P450"/>
    <property type="match status" value="1"/>
</dbReference>
<evidence type="ECO:0000256" key="7">
    <source>
        <dbReference type="ARBA" id="ARBA00022824"/>
    </source>
</evidence>
<evidence type="ECO:0000256" key="15">
    <source>
        <dbReference type="PIRSR" id="PIRSR000047-2"/>
    </source>
</evidence>
<dbReference type="PRINTS" id="PR00465">
    <property type="entry name" value="EP450IV"/>
</dbReference>
<feature type="binding site" evidence="15">
    <location>
        <position position="387"/>
    </location>
    <ligand>
        <name>substrate</name>
    </ligand>
</feature>
<reference evidence="17 18" key="1">
    <citation type="submission" date="2018-04" db="EMBL/GenBank/DDBJ databases">
        <title>The genome of golden apple snail Pomacea canaliculata provides insight into stress tolerance and invasive adaptation.</title>
        <authorList>
            <person name="Liu C."/>
            <person name="Liu B."/>
            <person name="Ren Y."/>
            <person name="Zhang Y."/>
            <person name="Wang H."/>
            <person name="Li S."/>
            <person name="Jiang F."/>
            <person name="Yin L."/>
            <person name="Zhang G."/>
            <person name="Qian W."/>
            <person name="Fan W."/>
        </authorList>
    </citation>
    <scope>NUCLEOTIDE SEQUENCE [LARGE SCALE GENOMIC DNA]</scope>
    <source>
        <strain evidence="17">SZHN2017</strain>
        <tissue evidence="17">Muscle</tissue>
    </source>
</reference>
<comment type="subcellular location">
    <subcellularLocation>
        <location evidence="2 13">Endoplasmic reticulum membrane</location>
    </subcellularLocation>
</comment>
<evidence type="ECO:0000256" key="2">
    <source>
        <dbReference type="ARBA" id="ARBA00004586"/>
    </source>
</evidence>
<proteinExistence type="inferred from homology"/>
<dbReference type="AlphaFoldDB" id="A0A2T7NTL0"/>
<keyword evidence="7 13" id="KW-0256">Endoplasmic reticulum</keyword>
<dbReference type="OrthoDB" id="6692864at2759"/>
<dbReference type="InterPro" id="IPR050529">
    <property type="entry name" value="CYP450_sterol_14alpha_dmase"/>
</dbReference>
<feature type="transmembrane region" description="Helical" evidence="16">
    <location>
        <begin position="6"/>
        <end position="24"/>
    </location>
</feature>
<dbReference type="GO" id="GO:0005506">
    <property type="term" value="F:iron ion binding"/>
    <property type="evidence" value="ECO:0007669"/>
    <property type="project" value="InterPro"/>
</dbReference>
<keyword evidence="11 13" id="KW-0472">Membrane</keyword>
<dbReference type="InterPro" id="IPR002403">
    <property type="entry name" value="Cyt_P450_E_grp-IV"/>
</dbReference>
<dbReference type="InterPro" id="IPR036396">
    <property type="entry name" value="Cyt_P450_sf"/>
</dbReference>
<evidence type="ECO:0000256" key="12">
    <source>
        <dbReference type="ARBA" id="ARBA00023221"/>
    </source>
</evidence>
<evidence type="ECO:0000256" key="11">
    <source>
        <dbReference type="ARBA" id="ARBA00023136"/>
    </source>
</evidence>
<keyword evidence="10" id="KW-0443">Lipid metabolism</keyword>
<keyword evidence="9 13" id="KW-0408">Iron</keyword>
<evidence type="ECO:0000313" key="18">
    <source>
        <dbReference type="Proteomes" id="UP000245119"/>
    </source>
</evidence>
<comment type="caution">
    <text evidence="17">The sequence shown here is derived from an EMBL/GenBank/DDBJ whole genome shotgun (WGS) entry which is preliminary data.</text>
</comment>
<keyword evidence="8" id="KW-0560">Oxidoreductase</keyword>
<gene>
    <name evidence="17" type="ORF">C0Q70_14988</name>
</gene>
<dbReference type="InterPro" id="IPR001128">
    <property type="entry name" value="Cyt_P450"/>
</dbReference>
<comment type="cofactor">
    <cofactor evidence="1 13 14">
        <name>heme</name>
        <dbReference type="ChEBI" id="CHEBI:30413"/>
    </cofactor>
</comment>
<organism evidence="17 18">
    <name type="scientific">Pomacea canaliculata</name>
    <name type="common">Golden apple snail</name>
    <dbReference type="NCBI Taxonomy" id="400727"/>
    <lineage>
        <taxon>Eukaryota</taxon>
        <taxon>Metazoa</taxon>
        <taxon>Spiralia</taxon>
        <taxon>Lophotrochozoa</taxon>
        <taxon>Mollusca</taxon>
        <taxon>Gastropoda</taxon>
        <taxon>Caenogastropoda</taxon>
        <taxon>Architaenioglossa</taxon>
        <taxon>Ampullarioidea</taxon>
        <taxon>Ampullariidae</taxon>
        <taxon>Pomacea</taxon>
    </lineage>
</organism>
<evidence type="ECO:0000313" key="17">
    <source>
        <dbReference type="EMBL" id="PVD24505.1"/>
    </source>
</evidence>
<dbReference type="GO" id="GO:0005789">
    <property type="term" value="C:endoplasmic reticulum membrane"/>
    <property type="evidence" value="ECO:0007669"/>
    <property type="project" value="UniProtKB-SubCell"/>
</dbReference>
<evidence type="ECO:0000256" key="13">
    <source>
        <dbReference type="PIRNR" id="PIRNR000047"/>
    </source>
</evidence>
<keyword evidence="5 13" id="KW-0349">Heme</keyword>
<feature type="binding site" description="axial binding residue" evidence="14">
    <location>
        <position position="436"/>
    </location>
    <ligand>
        <name>heme</name>
        <dbReference type="ChEBI" id="CHEBI:30413"/>
    </ligand>
    <ligandPart>
        <name>Fe</name>
        <dbReference type="ChEBI" id="CHEBI:18248"/>
    </ligandPart>
</feature>
<feature type="binding site" evidence="15">
    <location>
        <position position="292"/>
    </location>
    <ligand>
        <name>substrate</name>
    </ligand>
</feature>